<dbReference type="Pfam" id="PF20434">
    <property type="entry name" value="BD-FAE"/>
    <property type="match status" value="1"/>
</dbReference>
<accession>A0ABU2I495</accession>
<name>A0ABU2I495_9XANT</name>
<keyword evidence="1 4" id="KW-0378">Hydrolase</keyword>
<feature type="domain" description="BD-FAE-like" evidence="3">
    <location>
        <begin position="75"/>
        <end position="182"/>
    </location>
</feature>
<dbReference type="InterPro" id="IPR029058">
    <property type="entry name" value="AB_hydrolase_fold"/>
</dbReference>
<dbReference type="GO" id="GO:0016787">
    <property type="term" value="F:hydrolase activity"/>
    <property type="evidence" value="ECO:0007669"/>
    <property type="project" value="UniProtKB-KW"/>
</dbReference>
<keyword evidence="5" id="KW-1185">Reference proteome</keyword>
<dbReference type="Proteomes" id="UP001260534">
    <property type="component" value="Unassembled WGS sequence"/>
</dbReference>
<dbReference type="InterPro" id="IPR049492">
    <property type="entry name" value="BD-FAE-like_dom"/>
</dbReference>
<proteinExistence type="predicted"/>
<sequence>MRPTRPSPVHCLLALALLLPGLTAAPVHAQDGRLRARLLQRLAERNGTDTARAPLPAGAQVLRDVAYGPDPAQRMDVYLPAGARQAPLIVMVHGGGWADGDKDNPGVAANKVAHWLPQGHVLVSVNYRLLPQATPLQQAQDVARAVARIQQLAPQWGADPARLVLMGHSAGAHLVSLLDLSPDLLAQAGARRPLGTVALDSAAMDVEQVMQQRHLPLYDRAFGSVRSDWIAASPYHVMGASAPPLLAVCSSRRADACAQARHLAAKANGRGIRVEVLPQDASHAEINRDLGLPSAYTAAVDAFLHTLR</sequence>
<dbReference type="EMBL" id="JAQMHB010000001">
    <property type="protein sequence ID" value="MDS9992972.1"/>
    <property type="molecule type" value="Genomic_DNA"/>
</dbReference>
<feature type="chain" id="PRO_5045843071" evidence="2">
    <location>
        <begin position="30"/>
        <end position="308"/>
    </location>
</feature>
<dbReference type="Gene3D" id="3.40.50.1820">
    <property type="entry name" value="alpha/beta hydrolase"/>
    <property type="match status" value="1"/>
</dbReference>
<evidence type="ECO:0000256" key="2">
    <source>
        <dbReference type="SAM" id="SignalP"/>
    </source>
</evidence>
<evidence type="ECO:0000313" key="4">
    <source>
        <dbReference type="EMBL" id="MDS9992972.1"/>
    </source>
</evidence>
<keyword evidence="2" id="KW-0732">Signal</keyword>
<organism evidence="4 5">
    <name type="scientific">Xanthomonas hawaiiensis</name>
    <dbReference type="NCBI Taxonomy" id="3003247"/>
    <lineage>
        <taxon>Bacteria</taxon>
        <taxon>Pseudomonadati</taxon>
        <taxon>Pseudomonadota</taxon>
        <taxon>Gammaproteobacteria</taxon>
        <taxon>Lysobacterales</taxon>
        <taxon>Lysobacteraceae</taxon>
        <taxon>Xanthomonas</taxon>
    </lineage>
</organism>
<protein>
    <submittedName>
        <fullName evidence="4">Alpha/beta hydrolase</fullName>
    </submittedName>
</protein>
<evidence type="ECO:0000313" key="5">
    <source>
        <dbReference type="Proteomes" id="UP001260534"/>
    </source>
</evidence>
<feature type="signal peptide" evidence="2">
    <location>
        <begin position="1"/>
        <end position="29"/>
    </location>
</feature>
<evidence type="ECO:0000256" key="1">
    <source>
        <dbReference type="ARBA" id="ARBA00022801"/>
    </source>
</evidence>
<dbReference type="SUPFAM" id="SSF53474">
    <property type="entry name" value="alpha/beta-Hydrolases"/>
    <property type="match status" value="1"/>
</dbReference>
<dbReference type="PANTHER" id="PTHR48081">
    <property type="entry name" value="AB HYDROLASE SUPERFAMILY PROTEIN C4A8.06C"/>
    <property type="match status" value="1"/>
</dbReference>
<gene>
    <name evidence="4" type="ORF">PNQ69_09325</name>
</gene>
<dbReference type="InterPro" id="IPR050300">
    <property type="entry name" value="GDXG_lipolytic_enzyme"/>
</dbReference>
<comment type="caution">
    <text evidence="4">The sequence shown here is derived from an EMBL/GenBank/DDBJ whole genome shotgun (WGS) entry which is preliminary data.</text>
</comment>
<dbReference type="PANTHER" id="PTHR48081:SF33">
    <property type="entry name" value="KYNURENINE FORMAMIDASE"/>
    <property type="match status" value="1"/>
</dbReference>
<dbReference type="RefSeq" id="WP_209229175.1">
    <property type="nucleotide sequence ID" value="NZ_JAGHXG010000003.1"/>
</dbReference>
<reference evidence="4 5" key="1">
    <citation type="submission" date="2023-01" db="EMBL/GenBank/DDBJ databases">
        <title>Xanthomonas hawaiianensis sp. nov. isolated from Araceae family in Hawaii.</title>
        <authorList>
            <person name="Chunag S.-C."/>
            <person name="Dobhal S."/>
            <person name="Alvarez A."/>
            <person name="Arif M."/>
        </authorList>
    </citation>
    <scope>NUCLEOTIDE SEQUENCE [LARGE SCALE GENOMIC DNA]</scope>
    <source>
        <strain evidence="4 5">A2111</strain>
    </source>
</reference>
<evidence type="ECO:0000259" key="3">
    <source>
        <dbReference type="Pfam" id="PF20434"/>
    </source>
</evidence>